<feature type="transmembrane region" description="Helical" evidence="1">
    <location>
        <begin position="31"/>
        <end position="52"/>
    </location>
</feature>
<name>A0ABR5J6H4_9ACTN</name>
<organism evidence="2 3">
    <name type="scientific">Streptomyces varsoviensis</name>
    <dbReference type="NCBI Taxonomy" id="67373"/>
    <lineage>
        <taxon>Bacteria</taxon>
        <taxon>Bacillati</taxon>
        <taxon>Actinomycetota</taxon>
        <taxon>Actinomycetes</taxon>
        <taxon>Kitasatosporales</taxon>
        <taxon>Streptomycetaceae</taxon>
        <taxon>Streptomyces</taxon>
    </lineage>
</organism>
<evidence type="ECO:0000313" key="3">
    <source>
        <dbReference type="Proteomes" id="UP000037020"/>
    </source>
</evidence>
<feature type="non-terminal residue" evidence="2">
    <location>
        <position position="274"/>
    </location>
</feature>
<protein>
    <submittedName>
        <fullName evidence="2">Secretion protein EccC</fullName>
    </submittedName>
</protein>
<comment type="caution">
    <text evidence="2">The sequence shown here is derived from an EMBL/GenBank/DDBJ whole genome shotgun (WGS) entry which is preliminary data.</text>
</comment>
<keyword evidence="1" id="KW-0812">Transmembrane</keyword>
<evidence type="ECO:0000256" key="1">
    <source>
        <dbReference type="SAM" id="Phobius"/>
    </source>
</evidence>
<keyword evidence="1" id="KW-1133">Transmembrane helix</keyword>
<reference evidence="2 3" key="1">
    <citation type="submission" date="2015-07" db="EMBL/GenBank/DDBJ databases">
        <authorList>
            <person name="Ju K.-S."/>
            <person name="Doroghazi J.R."/>
            <person name="Metcalf W.W."/>
        </authorList>
    </citation>
    <scope>NUCLEOTIDE SEQUENCE [LARGE SCALE GENOMIC DNA]</scope>
    <source>
        <strain evidence="2 3">NRRL B-3589</strain>
    </source>
</reference>
<keyword evidence="1" id="KW-0472">Membrane</keyword>
<dbReference type="EMBL" id="LGUT01001426">
    <property type="protein sequence ID" value="KOG88956.1"/>
    <property type="molecule type" value="Genomic_DNA"/>
</dbReference>
<dbReference type="Proteomes" id="UP000037020">
    <property type="component" value="Unassembled WGS sequence"/>
</dbReference>
<evidence type="ECO:0000313" key="2">
    <source>
        <dbReference type="EMBL" id="KOG88956.1"/>
    </source>
</evidence>
<sequence>MGNMVTYMPMALSSLGMVIIFLKPGEGGGPLVYVAIGLMAVSAVGMLVSQIIRSSGDRKRKLRGERRDYLRYLSISRRRIRKLIHQQQRAQAWRHPEPAALWSLVRTGRLWERRATHEDFGEIRIAVGEQQLGMKLTPLSTKPVEDLEPLCAHALRRFIRAYGTVPDQPVALYLRTYARVLVHGDEEAARAMVRAVLGQLSVLHAPQDLRIVVVAEPERRAAWEWTKWLPHAQHPLDTDGAGAVRLVTDSVAGLEQLLGEEFAGRPPFDPDAAP</sequence>
<gene>
    <name evidence="2" type="ORF">ADK38_16895</name>
</gene>
<dbReference type="InterPro" id="IPR027417">
    <property type="entry name" value="P-loop_NTPase"/>
</dbReference>
<dbReference type="Gene3D" id="3.40.50.300">
    <property type="entry name" value="P-loop containing nucleotide triphosphate hydrolases"/>
    <property type="match status" value="1"/>
</dbReference>
<feature type="transmembrane region" description="Helical" evidence="1">
    <location>
        <begin position="7"/>
        <end position="25"/>
    </location>
</feature>
<keyword evidence="3" id="KW-1185">Reference proteome</keyword>
<accession>A0ABR5J6H4</accession>
<proteinExistence type="predicted"/>